<evidence type="ECO:0000313" key="2">
    <source>
        <dbReference type="EMBL" id="OWK47421.1"/>
    </source>
</evidence>
<evidence type="ECO:0000259" key="1">
    <source>
        <dbReference type="Pfam" id="PF09359"/>
    </source>
</evidence>
<keyword evidence="3" id="KW-1185">Reference proteome</keyword>
<evidence type="ECO:0000313" key="3">
    <source>
        <dbReference type="Proteomes" id="UP000214646"/>
    </source>
</evidence>
<protein>
    <recommendedName>
        <fullName evidence="1">VTC domain-containing protein</fullName>
    </recommendedName>
</protein>
<feature type="domain" description="VTC" evidence="1">
    <location>
        <begin position="1"/>
        <end position="68"/>
    </location>
</feature>
<accession>A0A225E1H6</accession>
<comment type="caution">
    <text evidence="2">The sequence shown here is derived from an EMBL/GenBank/DDBJ whole genome shotgun (WGS) entry which is preliminary data.</text>
</comment>
<sequence length="98" mass="10666">MRVTFDRNIRGVTAGGWELDAVGTAPLLLTDRVVCEFKFRIAMPALLKGLVADLNLVPAAFSKYRNFVLSTGLVPARGDEAAITQETEIRDRADAQAC</sequence>
<dbReference type="Pfam" id="PF09359">
    <property type="entry name" value="VTC"/>
    <property type="match status" value="1"/>
</dbReference>
<dbReference type="InterPro" id="IPR018966">
    <property type="entry name" value="VTC_domain"/>
</dbReference>
<dbReference type="EMBL" id="NIDE01000001">
    <property type="protein sequence ID" value="OWK47421.1"/>
    <property type="molecule type" value="Genomic_DNA"/>
</dbReference>
<organism evidence="2 3">
    <name type="scientific">Fimbriiglobus ruber</name>
    <dbReference type="NCBI Taxonomy" id="1908690"/>
    <lineage>
        <taxon>Bacteria</taxon>
        <taxon>Pseudomonadati</taxon>
        <taxon>Planctomycetota</taxon>
        <taxon>Planctomycetia</taxon>
        <taxon>Gemmatales</taxon>
        <taxon>Gemmataceae</taxon>
        <taxon>Fimbriiglobus</taxon>
    </lineage>
</organism>
<gene>
    <name evidence="2" type="ORF">FRUB_01120</name>
</gene>
<proteinExistence type="predicted"/>
<reference evidence="3" key="1">
    <citation type="submission" date="2017-06" db="EMBL/GenBank/DDBJ databases">
        <title>Genome analysis of Fimbriiglobus ruber SP5, the first member of the order Planctomycetales with confirmed chitinolytic capability.</title>
        <authorList>
            <person name="Ravin N.V."/>
            <person name="Rakitin A.L."/>
            <person name="Ivanova A.A."/>
            <person name="Beletsky A.V."/>
            <person name="Kulichevskaya I.S."/>
            <person name="Mardanov A.V."/>
            <person name="Dedysh S.N."/>
        </authorList>
    </citation>
    <scope>NUCLEOTIDE SEQUENCE [LARGE SCALE GENOMIC DNA]</scope>
    <source>
        <strain evidence="3">SP5</strain>
    </source>
</reference>
<name>A0A225E1H6_9BACT</name>
<dbReference type="Proteomes" id="UP000214646">
    <property type="component" value="Unassembled WGS sequence"/>
</dbReference>
<dbReference type="AlphaFoldDB" id="A0A225E1H6"/>